<proteinExistence type="predicted"/>
<evidence type="ECO:0000313" key="2">
    <source>
        <dbReference type="EMBL" id="CAD7433903.1"/>
    </source>
</evidence>
<sequence>MASGEVKATGETHFRDQSEEFFFLNSLPFHRHPVPPTVTNVAGTLSYLPPPLTLLGLYPNSHRDSRCRDSIISPNGTHVAGTISPTFFLPLPTQIIPAVSDMLSVLCMILALRCSLAQSPPPDLSLDNILNLSENITTTQTSTINATIPRNVSLLPSILSLNVTSQPTGTPSVTENVNSFNSRPRIGKVELEEVNPHLRGGRVENHLGKPPPVHPTEIRTSISPSSAVELDTSSALANYATEAEIVWSPSTLSLPLLTYDDASKANPRWCLFSIHQVRFLPCVLELLLARHAENENLCPHLYVCTNKEDQYWVNKDQHFVLKFRLPMHLSIFKILILTTILIIITIAAPQPKSSFTTSPSIQESSVKPTLKLTRDPEASGTRNQKIQENVNPSEKSTGSEDKIDLEDVTKQFTTNEGEATPETGPIHNLDKITPVGGAVPDISELLKPDIVSDYGHGLMKVSYRTKHSIYQHVQQLLPNLPLRPPPSPLKCLKLNNKQHCPHSPPSWRDLLEFIELSGRALGRTVARLADRAGEGSRKKGLRATWSRNALQRMRTDLRWLVVRFDWFSRTKDLRQADKVEMS</sequence>
<protein>
    <submittedName>
        <fullName evidence="2">Uncharacterized protein</fullName>
    </submittedName>
</protein>
<name>A0A7R9EHW9_9NEOP</name>
<reference evidence="2" key="1">
    <citation type="submission" date="2020-11" db="EMBL/GenBank/DDBJ databases">
        <authorList>
            <person name="Tran Van P."/>
        </authorList>
    </citation>
    <scope>NUCLEOTIDE SEQUENCE</scope>
</reference>
<gene>
    <name evidence="2" type="ORF">TMSB3V08_LOCUS10567</name>
</gene>
<dbReference type="EMBL" id="OB796899">
    <property type="protein sequence ID" value="CAD7433903.1"/>
    <property type="molecule type" value="Genomic_DNA"/>
</dbReference>
<organism evidence="2">
    <name type="scientific">Timema monikensis</name>
    <dbReference type="NCBI Taxonomy" id="170555"/>
    <lineage>
        <taxon>Eukaryota</taxon>
        <taxon>Metazoa</taxon>
        <taxon>Ecdysozoa</taxon>
        <taxon>Arthropoda</taxon>
        <taxon>Hexapoda</taxon>
        <taxon>Insecta</taxon>
        <taxon>Pterygota</taxon>
        <taxon>Neoptera</taxon>
        <taxon>Polyneoptera</taxon>
        <taxon>Phasmatodea</taxon>
        <taxon>Timematodea</taxon>
        <taxon>Timematoidea</taxon>
        <taxon>Timematidae</taxon>
        <taxon>Timema</taxon>
    </lineage>
</organism>
<accession>A0A7R9EHW9</accession>
<feature type="region of interest" description="Disordered" evidence="1">
    <location>
        <begin position="351"/>
        <end position="403"/>
    </location>
</feature>
<feature type="compositionally biased region" description="Polar residues" evidence="1">
    <location>
        <begin position="380"/>
        <end position="396"/>
    </location>
</feature>
<feature type="region of interest" description="Disordered" evidence="1">
    <location>
        <begin position="200"/>
        <end position="219"/>
    </location>
</feature>
<dbReference type="AlphaFoldDB" id="A0A7R9EHW9"/>
<evidence type="ECO:0000256" key="1">
    <source>
        <dbReference type="SAM" id="MobiDB-lite"/>
    </source>
</evidence>
<feature type="compositionally biased region" description="Polar residues" evidence="1">
    <location>
        <begin position="351"/>
        <end position="367"/>
    </location>
</feature>